<name>A0ABP8E618_9MICO</name>
<keyword evidence="2" id="KW-1003">Cell membrane</keyword>
<evidence type="ECO:0000256" key="6">
    <source>
        <dbReference type="SAM" id="Phobius"/>
    </source>
</evidence>
<evidence type="ECO:0000313" key="10">
    <source>
        <dbReference type="Proteomes" id="UP001501594"/>
    </source>
</evidence>
<accession>A0ABP8E618</accession>
<organism evidence="9 10">
    <name type="scientific">Frondihabitans peucedani</name>
    <dbReference type="NCBI Taxonomy" id="598626"/>
    <lineage>
        <taxon>Bacteria</taxon>
        <taxon>Bacillati</taxon>
        <taxon>Actinomycetota</taxon>
        <taxon>Actinomycetes</taxon>
        <taxon>Micrococcales</taxon>
        <taxon>Microbacteriaceae</taxon>
        <taxon>Frondihabitans</taxon>
    </lineage>
</organism>
<evidence type="ECO:0000256" key="5">
    <source>
        <dbReference type="ARBA" id="ARBA00023136"/>
    </source>
</evidence>
<feature type="domain" description="Cytochrome b561 bacterial/Ni-hydrogenase" evidence="8">
    <location>
        <begin position="17"/>
        <end position="147"/>
    </location>
</feature>
<feature type="domain" description="Oxidoreductase molybdopterin-binding" evidence="7">
    <location>
        <begin position="279"/>
        <end position="410"/>
    </location>
</feature>
<dbReference type="InterPro" id="IPR016174">
    <property type="entry name" value="Di-haem_cyt_TM"/>
</dbReference>
<dbReference type="InterPro" id="IPR008335">
    <property type="entry name" value="Mopterin_OxRdtase_euk"/>
</dbReference>
<evidence type="ECO:0000313" key="9">
    <source>
        <dbReference type="EMBL" id="GAA4267661.1"/>
    </source>
</evidence>
<evidence type="ECO:0000256" key="1">
    <source>
        <dbReference type="ARBA" id="ARBA00004651"/>
    </source>
</evidence>
<comment type="caution">
    <text evidence="9">The sequence shown here is derived from an EMBL/GenBank/DDBJ whole genome shotgun (WGS) entry which is preliminary data.</text>
</comment>
<dbReference type="InterPro" id="IPR011577">
    <property type="entry name" value="Cyt_b561_bac/Ni-Hgenase"/>
</dbReference>
<feature type="transmembrane region" description="Helical" evidence="6">
    <location>
        <begin position="54"/>
        <end position="78"/>
    </location>
</feature>
<feature type="transmembrane region" description="Helical" evidence="6">
    <location>
        <begin position="99"/>
        <end position="121"/>
    </location>
</feature>
<keyword evidence="10" id="KW-1185">Reference proteome</keyword>
<keyword evidence="3 6" id="KW-0812">Transmembrane</keyword>
<reference evidence="10" key="1">
    <citation type="journal article" date="2019" name="Int. J. Syst. Evol. Microbiol.">
        <title>The Global Catalogue of Microorganisms (GCM) 10K type strain sequencing project: providing services to taxonomists for standard genome sequencing and annotation.</title>
        <authorList>
            <consortium name="The Broad Institute Genomics Platform"/>
            <consortium name="The Broad Institute Genome Sequencing Center for Infectious Disease"/>
            <person name="Wu L."/>
            <person name="Ma J."/>
        </authorList>
    </citation>
    <scope>NUCLEOTIDE SEQUENCE [LARGE SCALE GENOMIC DNA]</scope>
    <source>
        <strain evidence="10">JCM 17442</strain>
    </source>
</reference>
<dbReference type="Gene3D" id="3.90.420.10">
    <property type="entry name" value="Oxidoreductase, molybdopterin-binding domain"/>
    <property type="match status" value="1"/>
</dbReference>
<dbReference type="CDD" id="cd00321">
    <property type="entry name" value="SO_family_Moco"/>
    <property type="match status" value="1"/>
</dbReference>
<proteinExistence type="predicted"/>
<comment type="subcellular location">
    <subcellularLocation>
        <location evidence="1">Cell membrane</location>
        <topology evidence="1">Multi-pass membrane protein</topology>
    </subcellularLocation>
</comment>
<dbReference type="PRINTS" id="PR00407">
    <property type="entry name" value="EUMOPTERIN"/>
</dbReference>
<dbReference type="PANTHER" id="PTHR43032:SF2">
    <property type="entry name" value="BLL0505 PROTEIN"/>
    <property type="match status" value="1"/>
</dbReference>
<evidence type="ECO:0000256" key="4">
    <source>
        <dbReference type="ARBA" id="ARBA00022989"/>
    </source>
</evidence>
<dbReference type="InterPro" id="IPR036374">
    <property type="entry name" value="OxRdtase_Mopterin-bd_sf"/>
</dbReference>
<evidence type="ECO:0000256" key="3">
    <source>
        <dbReference type="ARBA" id="ARBA00022692"/>
    </source>
</evidence>
<gene>
    <name evidence="9" type="ORF">GCM10022256_32730</name>
</gene>
<dbReference type="RefSeq" id="WP_344798174.1">
    <property type="nucleotide sequence ID" value="NZ_BAABAU010000005.1"/>
</dbReference>
<dbReference type="Pfam" id="PF00174">
    <property type="entry name" value="Oxidored_molyb"/>
    <property type="match status" value="1"/>
</dbReference>
<feature type="transmembrane region" description="Helical" evidence="6">
    <location>
        <begin position="12"/>
        <end position="34"/>
    </location>
</feature>
<evidence type="ECO:0000256" key="2">
    <source>
        <dbReference type="ARBA" id="ARBA00022475"/>
    </source>
</evidence>
<evidence type="ECO:0000259" key="7">
    <source>
        <dbReference type="Pfam" id="PF00174"/>
    </source>
</evidence>
<dbReference type="InterPro" id="IPR000572">
    <property type="entry name" value="OxRdtase_Mopterin-bd_dom"/>
</dbReference>
<keyword evidence="5 6" id="KW-0472">Membrane</keyword>
<dbReference type="SUPFAM" id="SSF81342">
    <property type="entry name" value="Transmembrane di-heme cytochromes"/>
    <property type="match status" value="1"/>
</dbReference>
<evidence type="ECO:0000259" key="8">
    <source>
        <dbReference type="Pfam" id="PF01292"/>
    </source>
</evidence>
<dbReference type="PANTHER" id="PTHR43032">
    <property type="entry name" value="PROTEIN-METHIONINE-SULFOXIDE REDUCTASE"/>
    <property type="match status" value="1"/>
</dbReference>
<dbReference type="EMBL" id="BAABAU010000005">
    <property type="protein sequence ID" value="GAA4267661.1"/>
    <property type="molecule type" value="Genomic_DNA"/>
</dbReference>
<dbReference type="SUPFAM" id="SSF56524">
    <property type="entry name" value="Oxidoreductase molybdopterin-binding domain"/>
    <property type="match status" value="1"/>
</dbReference>
<dbReference type="Pfam" id="PF01292">
    <property type="entry name" value="Ni_hydr_CYTB"/>
    <property type="match status" value="1"/>
</dbReference>
<feature type="transmembrane region" description="Helical" evidence="6">
    <location>
        <begin position="133"/>
        <end position="152"/>
    </location>
</feature>
<protein>
    <submittedName>
        <fullName evidence="9">Molybdopterin-dependent oxidoreductase</fullName>
    </submittedName>
</protein>
<dbReference type="Proteomes" id="UP001501594">
    <property type="component" value="Unassembled WGS sequence"/>
</dbReference>
<keyword evidence="4 6" id="KW-1133">Transmembrane helix</keyword>
<sequence length="411" mass="44897">MTSPNRNARSAVVLGRLLGLAFVVCLGTGLYSHFLQEPASWMSFPTRPVSLYKWTQGLHITAGIACFPLLFGKLYAVFPQLFKWPPIERPVQILERASIALFVAASLVQIFTGLLNTFQYYPWPFPFKQVHYALSYVIIGSLAVHIGVKLPIIARYWRARDSYDAEGRFVADADLVPDELPNEVPAAGSARPVPKGFVGRIFDWIDRTPDVEPVSSRRGFFAGVAVTAGAVVAVTAGQSFRPLDALNVFAPRKMGLGANDLPVNRTAAAAQVLETATDPGWALTVSRGSSSRTFSVSELMALPQHEAELPIACVEGWSQLAHWKGPRLRDVVEAVGGTSSESLRITSLEKKGGYRVTLMGAEYVRDENTLIALHLNGSRLDIEHGFPARMIAPGRPGVLQTKWLSSLEVLS</sequence>